<dbReference type="InterPro" id="IPR006748">
    <property type="entry name" value="NH2Glyco/OHUrea_AB-resist_kin"/>
</dbReference>
<dbReference type="Proteomes" id="UP000234748">
    <property type="component" value="Unassembled WGS sequence"/>
</dbReference>
<evidence type="ECO:0000313" key="1">
    <source>
        <dbReference type="EMBL" id="PLT27876.1"/>
    </source>
</evidence>
<sequence length="317" mass="35781">MDLFIGSIQLKHKECIHLLVPDAFKEKIAGAFGAAGSAWLASLENLVQEFIVKWNLTIEGPVPNLSYNYVLKAKDSAGKPVILKLGVPGFDFSNEIQTLKVYDGAGCAKLLRADPERGAILLEQLKPGFMLCEEKDETKAVQHFLKVWKAMRRPVPADVNSPTINDWAMGLDRYLKEYPYGDGPIQEKYISLAASLFKEINATSKTDELLHGDLHHENILFSHDRGWLAIDPKGVSGDAYYGLISFLINHIFDKKNPKELLIHRLNILTNNTGIDRGRLLKAAVAMSILYACWGIEDQDPEWENTYRCAEWFQELRH</sequence>
<dbReference type="EMBL" id="PGUY01000074">
    <property type="protein sequence ID" value="PLT27876.1"/>
    <property type="molecule type" value="Genomic_DNA"/>
</dbReference>
<dbReference type="SUPFAM" id="SSF56112">
    <property type="entry name" value="Protein kinase-like (PK-like)"/>
    <property type="match status" value="1"/>
</dbReference>
<dbReference type="OrthoDB" id="179394at2"/>
<dbReference type="AlphaFoldDB" id="A0A2N5M0H9"/>
<gene>
    <name evidence="1" type="ORF">CUU66_21585</name>
</gene>
<dbReference type="GO" id="GO:0016773">
    <property type="term" value="F:phosphotransferase activity, alcohol group as acceptor"/>
    <property type="evidence" value="ECO:0007669"/>
    <property type="project" value="InterPro"/>
</dbReference>
<evidence type="ECO:0008006" key="3">
    <source>
        <dbReference type="Google" id="ProtNLM"/>
    </source>
</evidence>
<evidence type="ECO:0000313" key="2">
    <source>
        <dbReference type="Proteomes" id="UP000234748"/>
    </source>
</evidence>
<dbReference type="GO" id="GO:0019748">
    <property type="term" value="P:secondary metabolic process"/>
    <property type="evidence" value="ECO:0007669"/>
    <property type="project" value="InterPro"/>
</dbReference>
<dbReference type="Pfam" id="PF04655">
    <property type="entry name" value="APH_6_hur"/>
    <property type="match status" value="1"/>
</dbReference>
<accession>A0A2N5M0H9</accession>
<keyword evidence="2" id="KW-1185">Reference proteome</keyword>
<comment type="caution">
    <text evidence="1">The sequence shown here is derived from an EMBL/GenBank/DDBJ whole genome shotgun (WGS) entry which is preliminary data.</text>
</comment>
<proteinExistence type="predicted"/>
<protein>
    <recommendedName>
        <fullName evidence="3">Kinase</fullName>
    </recommendedName>
</protein>
<dbReference type="InterPro" id="IPR011009">
    <property type="entry name" value="Kinase-like_dom_sf"/>
</dbReference>
<reference evidence="1 2" key="1">
    <citation type="submission" date="2017-11" db="EMBL/GenBank/DDBJ databases">
        <title>Comparitive Functional Genomics of Dry Heat Resistant strains isolated from the Viking Spacecraft.</title>
        <authorList>
            <person name="Seuylemezian A."/>
            <person name="Cooper K."/>
            <person name="Vaishampayan P."/>
        </authorList>
    </citation>
    <scope>NUCLEOTIDE SEQUENCE [LARGE SCALE GENOMIC DNA]</scope>
    <source>
        <strain evidence="1 2">V1-29</strain>
    </source>
</reference>
<organism evidence="1 2">
    <name type="scientific">Peribacillus deserti</name>
    <dbReference type="NCBI Taxonomy" id="673318"/>
    <lineage>
        <taxon>Bacteria</taxon>
        <taxon>Bacillati</taxon>
        <taxon>Bacillota</taxon>
        <taxon>Bacilli</taxon>
        <taxon>Bacillales</taxon>
        <taxon>Bacillaceae</taxon>
        <taxon>Peribacillus</taxon>
    </lineage>
</organism>
<name>A0A2N5M0H9_9BACI</name>